<dbReference type="Gene3D" id="1.10.8.60">
    <property type="match status" value="1"/>
</dbReference>
<dbReference type="InterPro" id="IPR027417">
    <property type="entry name" value="P-loop_NTPase"/>
</dbReference>
<dbReference type="PANTHER" id="PTHR23077">
    <property type="entry name" value="AAA-FAMILY ATPASE"/>
    <property type="match status" value="1"/>
</dbReference>
<dbReference type="OrthoDB" id="5421at2759"/>
<accession>A0A177WME1</accession>
<dbReference type="InterPro" id="IPR050168">
    <property type="entry name" value="AAA_ATPase_domain"/>
</dbReference>
<dbReference type="GO" id="GO:0016887">
    <property type="term" value="F:ATP hydrolysis activity"/>
    <property type="evidence" value="ECO:0007669"/>
    <property type="project" value="TreeGrafter"/>
</dbReference>
<feature type="region of interest" description="Disordered" evidence="4">
    <location>
        <begin position="1"/>
        <end position="29"/>
    </location>
</feature>
<feature type="compositionally biased region" description="Polar residues" evidence="4">
    <location>
        <begin position="20"/>
        <end position="29"/>
    </location>
</feature>
<evidence type="ECO:0000256" key="2">
    <source>
        <dbReference type="ARBA" id="ARBA00022741"/>
    </source>
</evidence>
<dbReference type="AlphaFoldDB" id="A0A177WME1"/>
<evidence type="ECO:0000256" key="4">
    <source>
        <dbReference type="SAM" id="MobiDB-lite"/>
    </source>
</evidence>
<keyword evidence="3" id="KW-0067">ATP-binding</keyword>
<dbReference type="Proteomes" id="UP000077115">
    <property type="component" value="Unassembled WGS sequence"/>
</dbReference>
<proteinExistence type="inferred from homology"/>
<reference evidence="5 6" key="2">
    <citation type="submission" date="2016-05" db="EMBL/GenBank/DDBJ databases">
        <title>Lineage-specific infection strategies underlie the spectrum of fungal disease in amphibians.</title>
        <authorList>
            <person name="Cuomo C.A."/>
            <person name="Farrer R.A."/>
            <person name="James T."/>
            <person name="Longcore J."/>
            <person name="Birren B."/>
        </authorList>
    </citation>
    <scope>NUCLEOTIDE SEQUENCE [LARGE SCALE GENOMIC DNA]</scope>
    <source>
        <strain evidence="5 6">JEL423</strain>
    </source>
</reference>
<dbReference type="Gene3D" id="3.40.50.300">
    <property type="entry name" value="P-loop containing nucleotide triphosphate hydrolases"/>
    <property type="match status" value="2"/>
</dbReference>
<evidence type="ECO:0000256" key="3">
    <source>
        <dbReference type="ARBA" id="ARBA00022840"/>
    </source>
</evidence>
<keyword evidence="2" id="KW-0547">Nucleotide-binding</keyword>
<protein>
    <recommendedName>
        <fullName evidence="7">ATPase AAA-type core domain-containing protein</fullName>
    </recommendedName>
</protein>
<evidence type="ECO:0008006" key="7">
    <source>
        <dbReference type="Google" id="ProtNLM"/>
    </source>
</evidence>
<dbReference type="EMBL" id="DS022305">
    <property type="protein sequence ID" value="OAJ41287.1"/>
    <property type="molecule type" value="Genomic_DNA"/>
</dbReference>
<name>A0A177WME1_BATDL</name>
<comment type="similarity">
    <text evidence="1">Belongs to the AAA ATPase family.</text>
</comment>
<dbReference type="eggNOG" id="KOG0730">
    <property type="taxonomic scope" value="Eukaryota"/>
</dbReference>
<dbReference type="SUPFAM" id="SSF52540">
    <property type="entry name" value="P-loop containing nucleoside triphosphate hydrolases"/>
    <property type="match status" value="2"/>
</dbReference>
<sequence>MSNTKTSPAVFNDVSDPANPESQSSTGSNECSMIVIPSWVFNWWVNSDTLAWAKTTPLVTQIQVCCQEFLLSNISSHVQLREDSESSTLETLSIHLSRVSTFPWTPTSAGIHYAEETIDELDESGHLVLNSAKNWTTMSCEEMHGTVIALGTIIMIPRNKRIGVFFVEKITGNNREISLAVKIDNLFRFVFEKPITLNPTYYHRRMIHQNLVAYEQQAISLNELIWSSLHRRRHYEVLGIKPTRAVFVSGAHGTGKEFFVVNTVCKRAKLPLIYFHICDELQLLRTNTSRKGDLTPLRKAVWKAILSAPSVLYIDGLDLLSNDAKLNDVDQKEATRHIVQILSEMTSATVCIVATVVDPTKLSACLQPSSSNHALFSKNIELGITTAVEREQLIKSCFGLLEQVHGKIVDDETVSVLSKKVAQLTAGYVTRDLFLLITRATHACLKTRDYTFVKQELIEHPITDQAALQELSQQINTLNINQHETIKSDRYLNSLTAWLIQILPSNSASIGFDTTKRDVSWEKLGGYDHVKSRLFQLVVWPIQYPEAFLKLGVSPPSGLLLYGPFRMW</sequence>
<dbReference type="EMBL" id="DS022305">
    <property type="protein sequence ID" value="OAJ41288.1"/>
    <property type="molecule type" value="Genomic_DNA"/>
</dbReference>
<evidence type="ECO:0000313" key="5">
    <source>
        <dbReference type="EMBL" id="OAJ41287.1"/>
    </source>
</evidence>
<reference evidence="5 6" key="1">
    <citation type="submission" date="2006-10" db="EMBL/GenBank/DDBJ databases">
        <title>The Genome Sequence of Batrachochytrium dendrobatidis JEL423.</title>
        <authorList>
            <consortium name="The Broad Institute Genome Sequencing Platform"/>
            <person name="Birren B."/>
            <person name="Lander E."/>
            <person name="Galagan J."/>
            <person name="Cuomo C."/>
            <person name="Devon K."/>
            <person name="Jaffe D."/>
            <person name="Butler J."/>
            <person name="Alvarez P."/>
            <person name="Gnerre S."/>
            <person name="Grabherr M."/>
            <person name="Kleber M."/>
            <person name="Mauceli E."/>
            <person name="Brockman W."/>
            <person name="Young S."/>
            <person name="LaButti K."/>
            <person name="Sykes S."/>
            <person name="DeCaprio D."/>
            <person name="Crawford M."/>
            <person name="Koehrsen M."/>
            <person name="Engels R."/>
            <person name="Montgomery P."/>
            <person name="Pearson M."/>
            <person name="Howarth C."/>
            <person name="Larson L."/>
            <person name="White J."/>
            <person name="O'Leary S."/>
            <person name="Kodira C."/>
            <person name="Zeng Q."/>
            <person name="Yandava C."/>
            <person name="Alvarado L."/>
            <person name="Longcore J."/>
            <person name="James T."/>
        </authorList>
    </citation>
    <scope>NUCLEOTIDE SEQUENCE [LARGE SCALE GENOMIC DNA]</scope>
    <source>
        <strain evidence="5 6">JEL423</strain>
    </source>
</reference>
<gene>
    <name evidence="5" type="ORF">BDEG_24915</name>
</gene>
<dbReference type="STRING" id="403673.A0A177WME1"/>
<organism evidence="5 6">
    <name type="scientific">Batrachochytrium dendrobatidis (strain JEL423)</name>
    <dbReference type="NCBI Taxonomy" id="403673"/>
    <lineage>
        <taxon>Eukaryota</taxon>
        <taxon>Fungi</taxon>
        <taxon>Fungi incertae sedis</taxon>
        <taxon>Chytridiomycota</taxon>
        <taxon>Chytridiomycota incertae sedis</taxon>
        <taxon>Chytridiomycetes</taxon>
        <taxon>Rhizophydiales</taxon>
        <taxon>Rhizophydiales incertae sedis</taxon>
        <taxon>Batrachochytrium</taxon>
    </lineage>
</organism>
<dbReference type="EMBL" id="DS022305">
    <property type="protein sequence ID" value="OAJ41289.1"/>
    <property type="molecule type" value="Genomic_DNA"/>
</dbReference>
<dbReference type="GO" id="GO:0005524">
    <property type="term" value="F:ATP binding"/>
    <property type="evidence" value="ECO:0007669"/>
    <property type="project" value="UniProtKB-KW"/>
</dbReference>
<evidence type="ECO:0000256" key="1">
    <source>
        <dbReference type="ARBA" id="ARBA00006914"/>
    </source>
</evidence>
<dbReference type="VEuPathDB" id="FungiDB:BDEG_24915"/>
<dbReference type="PANTHER" id="PTHR23077:SF171">
    <property type="entry name" value="NUCLEAR VALOSIN-CONTAINING PROTEIN-LIKE"/>
    <property type="match status" value="1"/>
</dbReference>
<evidence type="ECO:0000313" key="6">
    <source>
        <dbReference type="Proteomes" id="UP000077115"/>
    </source>
</evidence>